<evidence type="ECO:0000256" key="1">
    <source>
        <dbReference type="ARBA" id="ARBA00022490"/>
    </source>
</evidence>
<dbReference type="GO" id="GO:0008766">
    <property type="term" value="F:UDP-N-acetylmuramoylalanyl-D-glutamyl-2,6-diaminopimelate-D-alanyl-D-alanine ligase activity"/>
    <property type="evidence" value="ECO:0007669"/>
    <property type="project" value="RHEA"/>
</dbReference>
<dbReference type="InterPro" id="IPR036615">
    <property type="entry name" value="Mur_ligase_C_dom_sf"/>
</dbReference>
<dbReference type="eggNOG" id="COG0770">
    <property type="taxonomic scope" value="Bacteria"/>
</dbReference>
<evidence type="ECO:0000313" key="15">
    <source>
        <dbReference type="EMBL" id="EOR94861.1"/>
    </source>
</evidence>
<dbReference type="PATRIC" id="fig|1150600.3.peg.1940"/>
<keyword evidence="3 10" id="KW-0132">Cell division</keyword>
<accession>R9GT17</accession>
<evidence type="ECO:0000259" key="12">
    <source>
        <dbReference type="Pfam" id="PF01225"/>
    </source>
</evidence>
<feature type="domain" description="Mur ligase central" evidence="14">
    <location>
        <begin position="95"/>
        <end position="281"/>
    </location>
</feature>
<evidence type="ECO:0000256" key="10">
    <source>
        <dbReference type="HAMAP-Rule" id="MF_02019"/>
    </source>
</evidence>
<dbReference type="Gene3D" id="3.40.1390.10">
    <property type="entry name" value="MurE/MurF, N-terminal domain"/>
    <property type="match status" value="1"/>
</dbReference>
<dbReference type="OrthoDB" id="9801978at2"/>
<dbReference type="PANTHER" id="PTHR43024:SF1">
    <property type="entry name" value="UDP-N-ACETYLMURAMOYL-TRIPEPTIDE--D-ALANYL-D-ALANINE LIGASE"/>
    <property type="match status" value="1"/>
</dbReference>
<dbReference type="SUPFAM" id="SSF53244">
    <property type="entry name" value="MurD-like peptide ligases, peptide-binding domain"/>
    <property type="match status" value="1"/>
</dbReference>
<evidence type="ECO:0000256" key="2">
    <source>
        <dbReference type="ARBA" id="ARBA00022598"/>
    </source>
</evidence>
<dbReference type="GO" id="GO:0047480">
    <property type="term" value="F:UDP-N-acetylmuramoyl-tripeptide-D-alanyl-D-alanine ligase activity"/>
    <property type="evidence" value="ECO:0007669"/>
    <property type="project" value="UniProtKB-UniRule"/>
</dbReference>
<proteinExistence type="inferred from homology"/>
<dbReference type="PANTHER" id="PTHR43024">
    <property type="entry name" value="UDP-N-ACETYLMURAMOYL-TRIPEPTIDE--D-ALANYL-D-ALANINE LIGASE"/>
    <property type="match status" value="1"/>
</dbReference>
<dbReference type="GO" id="GO:0008360">
    <property type="term" value="P:regulation of cell shape"/>
    <property type="evidence" value="ECO:0007669"/>
    <property type="project" value="UniProtKB-KW"/>
</dbReference>
<gene>
    <name evidence="10" type="primary">murF</name>
    <name evidence="15" type="ORF">ADIARSV_1966</name>
</gene>
<dbReference type="InterPro" id="IPR036565">
    <property type="entry name" value="Mur-like_cat_sf"/>
</dbReference>
<comment type="catalytic activity">
    <reaction evidence="10 11">
        <text>D-alanyl-D-alanine + UDP-N-acetyl-alpha-D-muramoyl-L-alanyl-gamma-D-glutamyl-meso-2,6-diaminopimelate + ATP = UDP-N-acetyl-alpha-D-muramoyl-L-alanyl-gamma-D-glutamyl-meso-2,6-diaminopimeloyl-D-alanyl-D-alanine + ADP + phosphate + H(+)</text>
        <dbReference type="Rhea" id="RHEA:28374"/>
        <dbReference type="ChEBI" id="CHEBI:15378"/>
        <dbReference type="ChEBI" id="CHEBI:30616"/>
        <dbReference type="ChEBI" id="CHEBI:43474"/>
        <dbReference type="ChEBI" id="CHEBI:57822"/>
        <dbReference type="ChEBI" id="CHEBI:61386"/>
        <dbReference type="ChEBI" id="CHEBI:83905"/>
        <dbReference type="ChEBI" id="CHEBI:456216"/>
        <dbReference type="EC" id="6.3.2.10"/>
    </reaction>
</comment>
<keyword evidence="4 10" id="KW-0547">Nucleotide-binding</keyword>
<dbReference type="Pfam" id="PF02875">
    <property type="entry name" value="Mur_ligase_C"/>
    <property type="match status" value="1"/>
</dbReference>
<dbReference type="AlphaFoldDB" id="R9GT17"/>
<dbReference type="UniPathway" id="UPA00219"/>
<evidence type="ECO:0000259" key="13">
    <source>
        <dbReference type="Pfam" id="PF02875"/>
    </source>
</evidence>
<keyword evidence="8 10" id="KW-0131">Cell cycle</keyword>
<evidence type="ECO:0000313" key="16">
    <source>
        <dbReference type="Proteomes" id="UP000014174"/>
    </source>
</evidence>
<dbReference type="InterPro" id="IPR005863">
    <property type="entry name" value="UDP-N-AcMur_synth"/>
</dbReference>
<keyword evidence="1 10" id="KW-0963">Cytoplasm</keyword>
<dbReference type="Proteomes" id="UP000014174">
    <property type="component" value="Unassembled WGS sequence"/>
</dbReference>
<evidence type="ECO:0000256" key="4">
    <source>
        <dbReference type="ARBA" id="ARBA00022741"/>
    </source>
</evidence>
<organism evidence="15 16">
    <name type="scientific">Arcticibacter svalbardensis MN12-7</name>
    <dbReference type="NCBI Taxonomy" id="1150600"/>
    <lineage>
        <taxon>Bacteria</taxon>
        <taxon>Pseudomonadati</taxon>
        <taxon>Bacteroidota</taxon>
        <taxon>Sphingobacteriia</taxon>
        <taxon>Sphingobacteriales</taxon>
        <taxon>Sphingobacteriaceae</taxon>
        <taxon>Arcticibacter</taxon>
    </lineage>
</organism>
<comment type="function">
    <text evidence="10 11">Involved in cell wall formation. Catalyzes the final step in the synthesis of UDP-N-acetylmuramoyl-pentapeptide, the precursor of murein.</text>
</comment>
<evidence type="ECO:0000256" key="11">
    <source>
        <dbReference type="RuleBase" id="RU004136"/>
    </source>
</evidence>
<keyword evidence="2 10" id="KW-0436">Ligase</keyword>
<evidence type="ECO:0000256" key="6">
    <source>
        <dbReference type="ARBA" id="ARBA00022960"/>
    </source>
</evidence>
<keyword evidence="6 10" id="KW-0133">Cell shape</keyword>
<comment type="similarity">
    <text evidence="10">Belongs to the MurCDEF family. MurF subfamily.</text>
</comment>
<evidence type="ECO:0000256" key="9">
    <source>
        <dbReference type="ARBA" id="ARBA00023316"/>
    </source>
</evidence>
<keyword evidence="9 10" id="KW-0961">Cell wall biogenesis/degradation</keyword>
<evidence type="ECO:0000256" key="8">
    <source>
        <dbReference type="ARBA" id="ARBA00023306"/>
    </source>
</evidence>
<dbReference type="InterPro" id="IPR013221">
    <property type="entry name" value="Mur_ligase_cen"/>
</dbReference>
<feature type="binding site" evidence="10">
    <location>
        <begin position="97"/>
        <end position="103"/>
    </location>
    <ligand>
        <name>ATP</name>
        <dbReference type="ChEBI" id="CHEBI:30616"/>
    </ligand>
</feature>
<dbReference type="Gene3D" id="3.90.190.20">
    <property type="entry name" value="Mur ligase, C-terminal domain"/>
    <property type="match status" value="1"/>
</dbReference>
<dbReference type="GO" id="GO:0071555">
    <property type="term" value="P:cell wall organization"/>
    <property type="evidence" value="ECO:0007669"/>
    <property type="project" value="UniProtKB-KW"/>
</dbReference>
<evidence type="ECO:0000256" key="5">
    <source>
        <dbReference type="ARBA" id="ARBA00022840"/>
    </source>
</evidence>
<name>R9GT17_9SPHI</name>
<dbReference type="GO" id="GO:0005524">
    <property type="term" value="F:ATP binding"/>
    <property type="evidence" value="ECO:0007669"/>
    <property type="project" value="UniProtKB-UniRule"/>
</dbReference>
<feature type="domain" description="Mur ligase N-terminal catalytic" evidence="12">
    <location>
        <begin position="16"/>
        <end position="82"/>
    </location>
</feature>
<dbReference type="InterPro" id="IPR000713">
    <property type="entry name" value="Mur_ligase_N"/>
</dbReference>
<dbReference type="GO" id="GO:0009252">
    <property type="term" value="P:peptidoglycan biosynthetic process"/>
    <property type="evidence" value="ECO:0007669"/>
    <property type="project" value="UniProtKB-UniRule"/>
</dbReference>
<dbReference type="GO" id="GO:0005737">
    <property type="term" value="C:cytoplasm"/>
    <property type="evidence" value="ECO:0007669"/>
    <property type="project" value="UniProtKB-SubCell"/>
</dbReference>
<dbReference type="InterPro" id="IPR051046">
    <property type="entry name" value="MurCDEF_CellWall_CoF430Synth"/>
</dbReference>
<dbReference type="SUPFAM" id="SSF63418">
    <property type="entry name" value="MurE/MurF N-terminal domain"/>
    <property type="match status" value="1"/>
</dbReference>
<keyword evidence="5 10" id="KW-0067">ATP-binding</keyword>
<dbReference type="STRING" id="1150600.ADIARSV_1966"/>
<reference evidence="15 16" key="1">
    <citation type="journal article" date="2013" name="Genome Announc.">
        <title>Draft Genome Sequence of Arcticibacter svalbardensis Strain MN12-7T, a Member of the Family Sphingobacteriaceae Isolated from an Arctic Soil Sample.</title>
        <authorList>
            <person name="Shivaji S."/>
            <person name="Ara S."/>
            <person name="Prasad S."/>
            <person name="Manasa B.P."/>
            <person name="Begum Z."/>
            <person name="Singh A."/>
            <person name="Kumar Pinnaka A."/>
        </authorList>
    </citation>
    <scope>NUCLEOTIDE SEQUENCE [LARGE SCALE GENOMIC DNA]</scope>
    <source>
        <strain evidence="15 16">MN12-7</strain>
    </source>
</reference>
<dbReference type="SUPFAM" id="SSF53623">
    <property type="entry name" value="MurD-like peptide ligases, catalytic domain"/>
    <property type="match status" value="1"/>
</dbReference>
<sequence length="432" mass="47613">MNIEALYILYTKNRTVSTDTRNITPGSLFFSLKGDNFNGNEYAAKALEAGASYAIIDDGLYYKNNRYILVQDTLKTLQELATYHRAQLTIPIIGITGTNGKTTTKELLNAVLSQHYKTYCTIGNLNNHIGVPLTLLSIKPDVEIAIVEMGANHKKEIKGLCAIAQPTHGIITNVGKAHLDGFGGFEGVKEAKGELYDFIKSNKGVIFVDGNNSLLKEMYLCRGIDQAVRYGQNEDNEVSGFILSNDPLLTIEWVSAKERRQLKTNLTGSYNLENILAAVAIGLYFSVSADEIDLGISSYTPGNNRSQIIKTAINTLICDYYNANPSSMRVAIDNLNLVHASKKVLILGDMFELGANSLEEHQQVVNHALSIPVDRRIFIGKEFDALKTDIQAEFYTDIDSAMSGLSDNPIKEAMILIKGSRGMKMEKLVPLL</sequence>
<dbReference type="GO" id="GO:0051301">
    <property type="term" value="P:cell division"/>
    <property type="evidence" value="ECO:0007669"/>
    <property type="project" value="UniProtKB-KW"/>
</dbReference>
<dbReference type="RefSeq" id="WP_016195201.1">
    <property type="nucleotide sequence ID" value="NZ_AQPN01000076.1"/>
</dbReference>
<protein>
    <recommendedName>
        <fullName evidence="10 11">UDP-N-acetylmuramoyl-tripeptide--D-alanyl-D-alanine ligase</fullName>
        <ecNumber evidence="10 11">6.3.2.10</ecNumber>
    </recommendedName>
    <alternativeName>
        <fullName evidence="10">D-alanyl-D-alanine-adding enzyme</fullName>
    </alternativeName>
</protein>
<dbReference type="InterPro" id="IPR004101">
    <property type="entry name" value="Mur_ligase_C"/>
</dbReference>
<keyword evidence="16" id="KW-1185">Reference proteome</keyword>
<dbReference type="EMBL" id="AQPN01000076">
    <property type="protein sequence ID" value="EOR94861.1"/>
    <property type="molecule type" value="Genomic_DNA"/>
</dbReference>
<dbReference type="Pfam" id="PF08245">
    <property type="entry name" value="Mur_ligase_M"/>
    <property type="match status" value="1"/>
</dbReference>
<comment type="caution">
    <text evidence="15">The sequence shown here is derived from an EMBL/GenBank/DDBJ whole genome shotgun (WGS) entry which is preliminary data.</text>
</comment>
<comment type="pathway">
    <text evidence="10 11">Cell wall biogenesis; peptidoglycan biosynthesis.</text>
</comment>
<evidence type="ECO:0000256" key="7">
    <source>
        <dbReference type="ARBA" id="ARBA00022984"/>
    </source>
</evidence>
<keyword evidence="7 10" id="KW-0573">Peptidoglycan synthesis</keyword>
<dbReference type="EC" id="6.3.2.10" evidence="10 11"/>
<evidence type="ECO:0000256" key="3">
    <source>
        <dbReference type="ARBA" id="ARBA00022618"/>
    </source>
</evidence>
<dbReference type="NCBIfam" id="TIGR01143">
    <property type="entry name" value="murF"/>
    <property type="match status" value="1"/>
</dbReference>
<dbReference type="HAMAP" id="MF_02019">
    <property type="entry name" value="MurF"/>
    <property type="match status" value="1"/>
</dbReference>
<feature type="domain" description="Mur ligase C-terminal" evidence="13">
    <location>
        <begin position="305"/>
        <end position="421"/>
    </location>
</feature>
<comment type="subcellular location">
    <subcellularLocation>
        <location evidence="10 11">Cytoplasm</location>
    </subcellularLocation>
</comment>
<evidence type="ECO:0000259" key="14">
    <source>
        <dbReference type="Pfam" id="PF08245"/>
    </source>
</evidence>
<dbReference type="Gene3D" id="3.40.1190.10">
    <property type="entry name" value="Mur-like, catalytic domain"/>
    <property type="match status" value="1"/>
</dbReference>
<dbReference type="InterPro" id="IPR035911">
    <property type="entry name" value="MurE/MurF_N"/>
</dbReference>
<dbReference type="Pfam" id="PF01225">
    <property type="entry name" value="Mur_ligase"/>
    <property type="match status" value="1"/>
</dbReference>